<dbReference type="CDD" id="cd06464">
    <property type="entry name" value="ACD_sHsps-like"/>
    <property type="match status" value="1"/>
</dbReference>
<evidence type="ECO:0000313" key="4">
    <source>
        <dbReference type="EMBL" id="SBW02730.1"/>
    </source>
</evidence>
<name>A0A212JTF3_9DELT</name>
<evidence type="ECO:0000256" key="2">
    <source>
        <dbReference type="RuleBase" id="RU003616"/>
    </source>
</evidence>
<evidence type="ECO:0000259" key="3">
    <source>
        <dbReference type="PROSITE" id="PS01031"/>
    </source>
</evidence>
<dbReference type="Gene3D" id="2.60.40.790">
    <property type="match status" value="1"/>
</dbReference>
<dbReference type="Pfam" id="PF00011">
    <property type="entry name" value="HSP20"/>
    <property type="match status" value="1"/>
</dbReference>
<comment type="similarity">
    <text evidence="1 2">Belongs to the small heat shock protein (HSP20) family.</text>
</comment>
<dbReference type="SUPFAM" id="SSF49764">
    <property type="entry name" value="HSP20-like chaperones"/>
    <property type="match status" value="1"/>
</dbReference>
<dbReference type="InterPro" id="IPR002068">
    <property type="entry name" value="A-crystallin/Hsp20_dom"/>
</dbReference>
<reference evidence="4" key="1">
    <citation type="submission" date="2016-04" db="EMBL/GenBank/DDBJ databases">
        <authorList>
            <person name="Evans L.H."/>
            <person name="Alamgir A."/>
            <person name="Owens N."/>
            <person name="Weber N.D."/>
            <person name="Virtaneva K."/>
            <person name="Barbian K."/>
            <person name="Babar A."/>
            <person name="Rosenke K."/>
        </authorList>
    </citation>
    <scope>NUCLEOTIDE SEQUENCE</scope>
    <source>
        <strain evidence="4">86</strain>
    </source>
</reference>
<dbReference type="EMBL" id="FLUQ01000002">
    <property type="protein sequence ID" value="SBW02730.1"/>
    <property type="molecule type" value="Genomic_DNA"/>
</dbReference>
<protein>
    <submittedName>
        <fullName evidence="4">Heat shock protein Hsp20</fullName>
    </submittedName>
</protein>
<accession>A0A212JTF3</accession>
<evidence type="ECO:0000256" key="1">
    <source>
        <dbReference type="PROSITE-ProRule" id="PRU00285"/>
    </source>
</evidence>
<dbReference type="InterPro" id="IPR008978">
    <property type="entry name" value="HSP20-like_chaperone"/>
</dbReference>
<keyword evidence="4" id="KW-0346">Stress response</keyword>
<dbReference type="AlphaFoldDB" id="A0A212JTF3"/>
<proteinExistence type="inferred from homology"/>
<sequence length="145" mass="16106">MPANLPLIYGFPTLLDRLMDQTDFLPLPAPQEVSARHFPPLQIFEDENALHVRASVPGISLENLQLILDSKTLSLRGVIPFLPGRHLRRDRPAGPFKRDIRLPFPVQADAIRAAVRNGVLTVTLPRTPLTKKRIIPVSGATRVPS</sequence>
<organism evidence="4">
    <name type="scientific">uncultured delta proteobacterium</name>
    <dbReference type="NCBI Taxonomy" id="34034"/>
    <lineage>
        <taxon>Bacteria</taxon>
        <taxon>Deltaproteobacteria</taxon>
        <taxon>environmental samples</taxon>
    </lineage>
</organism>
<feature type="domain" description="SHSP" evidence="3">
    <location>
        <begin position="32"/>
        <end position="140"/>
    </location>
</feature>
<gene>
    <name evidence="4" type="ORF">KL86DPRO_20022</name>
</gene>
<dbReference type="PROSITE" id="PS01031">
    <property type="entry name" value="SHSP"/>
    <property type="match status" value="1"/>
</dbReference>